<comment type="caution">
    <text evidence="3">The sequence shown here is derived from an EMBL/GenBank/DDBJ whole genome shotgun (WGS) entry which is preliminary data.</text>
</comment>
<name>A0AAN7KHF3_TRANT</name>
<dbReference type="Proteomes" id="UP001346149">
    <property type="component" value="Unassembled WGS sequence"/>
</dbReference>
<sequence length="775" mass="85452">MTAPAATTNAASPTSQPPPPLSAAAAPPLDSVSADELAAKTATKRYEGLVMVRTKAVRGKGAWYWAHLEPVLVHSTDTGLPKAVKLRCSLCDSVFSASNPSRTASEHLKRGTCPNFASSPNPISEIPPVTSQPPHNRHGGHHHHHHPPPSHHPRKRSGAGSGRPYSFPPPPLEAAPPPHHHQQLVLSGGKDDLGALALLEDSVKKLKSPKILSPPPAPALTKAQVDFALDYLTDWVFDSGGSVSISSLEHPKFRSFLNQVGLPPISKRDFAGPRLDSKYEEARLDSEVRIREAMFFQIASEGWKAEDGLVNVTVNLPNGTSLYRKAAFLTGSVSSSYAEEVLWDSIASICGNSTHRCVGIVADKFKGKALRNLEGRNPWMVNLPCQLQGIRSLIKDFNKELPIFESVTKNCFKLARFVNENSRIRKSFHKYQLQEYGHGSGLLRLPPQNTGGAINMDSKPPAFATFEDILGSAHAVQLAVLDESNKVVFIEDQAAGEVSEMVRDMGFWNELEAVHSLIKLVKDTAQEVEMERPVVGQCLPVWEELRNKVKEWCAKFRVSEGPVEKAVERRFRKNYHPAWAAAFVLDPLYLTRDTSGSTSYLPPFRCLTTEQEKDVDRLITRLVSRDEAHIALMELMKWRTTGLDPVYAQAVQMKERDPSTGKLRIVNPQSRRLVWETHLSEFKTLGKIAVRLIFLRAVSCGGFRPGNLSYARWASAAHGHAGLDRAQKLIFVAAHSKLGRRDSIGEIYGKDGNFLGLSNGEDEVPKDVMVDDASQ</sequence>
<feature type="region of interest" description="Disordered" evidence="1">
    <location>
        <begin position="1"/>
        <end position="29"/>
    </location>
</feature>
<organism evidence="3 4">
    <name type="scientific">Trapa natans</name>
    <name type="common">Water chestnut</name>
    <dbReference type="NCBI Taxonomy" id="22666"/>
    <lineage>
        <taxon>Eukaryota</taxon>
        <taxon>Viridiplantae</taxon>
        <taxon>Streptophyta</taxon>
        <taxon>Embryophyta</taxon>
        <taxon>Tracheophyta</taxon>
        <taxon>Spermatophyta</taxon>
        <taxon>Magnoliopsida</taxon>
        <taxon>eudicotyledons</taxon>
        <taxon>Gunneridae</taxon>
        <taxon>Pentapetalae</taxon>
        <taxon>rosids</taxon>
        <taxon>malvids</taxon>
        <taxon>Myrtales</taxon>
        <taxon>Lythraceae</taxon>
        <taxon>Trapa</taxon>
    </lineage>
</organism>
<feature type="compositionally biased region" description="Pro residues" evidence="1">
    <location>
        <begin position="166"/>
        <end position="177"/>
    </location>
</feature>
<evidence type="ECO:0000313" key="4">
    <source>
        <dbReference type="Proteomes" id="UP001346149"/>
    </source>
</evidence>
<evidence type="ECO:0000256" key="1">
    <source>
        <dbReference type="SAM" id="MobiDB-lite"/>
    </source>
</evidence>
<proteinExistence type="predicted"/>
<feature type="region of interest" description="Disordered" evidence="1">
    <location>
        <begin position="98"/>
        <end position="186"/>
    </location>
</feature>
<gene>
    <name evidence="3" type="ORF">SAY86_027378</name>
</gene>
<dbReference type="InterPro" id="IPR012337">
    <property type="entry name" value="RNaseH-like_sf"/>
</dbReference>
<feature type="compositionally biased region" description="Low complexity" evidence="1">
    <location>
        <begin position="1"/>
        <end position="14"/>
    </location>
</feature>
<dbReference type="SUPFAM" id="SSF53098">
    <property type="entry name" value="Ribonuclease H-like"/>
    <property type="match status" value="1"/>
</dbReference>
<keyword evidence="4" id="KW-1185">Reference proteome</keyword>
<dbReference type="AlphaFoldDB" id="A0AAN7KHF3"/>
<protein>
    <recommendedName>
        <fullName evidence="2">DUF7963 domain-containing protein</fullName>
    </recommendedName>
</protein>
<dbReference type="PANTHER" id="PTHR32166">
    <property type="entry name" value="OSJNBA0013A04.12 PROTEIN"/>
    <property type="match status" value="1"/>
</dbReference>
<dbReference type="InterPro" id="IPR058269">
    <property type="entry name" value="DUF7963"/>
</dbReference>
<feature type="domain" description="DUF7963" evidence="2">
    <location>
        <begin position="34"/>
        <end position="116"/>
    </location>
</feature>
<dbReference type="Pfam" id="PF25908">
    <property type="entry name" value="DUF7963"/>
    <property type="match status" value="1"/>
</dbReference>
<evidence type="ECO:0000313" key="3">
    <source>
        <dbReference type="EMBL" id="KAK4769228.1"/>
    </source>
</evidence>
<dbReference type="EMBL" id="JAXQNO010000021">
    <property type="protein sequence ID" value="KAK4769228.1"/>
    <property type="molecule type" value="Genomic_DNA"/>
</dbReference>
<evidence type="ECO:0000259" key="2">
    <source>
        <dbReference type="Pfam" id="PF25908"/>
    </source>
</evidence>
<feature type="compositionally biased region" description="Basic residues" evidence="1">
    <location>
        <begin position="135"/>
        <end position="157"/>
    </location>
</feature>
<reference evidence="3 4" key="1">
    <citation type="journal article" date="2023" name="Hortic Res">
        <title>Pangenome of water caltrop reveals structural variations and asymmetric subgenome divergence after allopolyploidization.</title>
        <authorList>
            <person name="Zhang X."/>
            <person name="Chen Y."/>
            <person name="Wang L."/>
            <person name="Yuan Y."/>
            <person name="Fang M."/>
            <person name="Shi L."/>
            <person name="Lu R."/>
            <person name="Comes H.P."/>
            <person name="Ma Y."/>
            <person name="Chen Y."/>
            <person name="Huang G."/>
            <person name="Zhou Y."/>
            <person name="Zheng Z."/>
            <person name="Qiu Y."/>
        </authorList>
    </citation>
    <scope>NUCLEOTIDE SEQUENCE [LARGE SCALE GENOMIC DNA]</scope>
    <source>
        <strain evidence="3">F231</strain>
    </source>
</reference>
<dbReference type="PANTHER" id="PTHR32166:SF24">
    <property type="entry name" value="F16P17.2 PROTEIN"/>
    <property type="match status" value="1"/>
</dbReference>
<accession>A0AAN7KHF3</accession>